<reference evidence="1 2" key="1">
    <citation type="submission" date="2020-08" db="EMBL/GenBank/DDBJ databases">
        <title>Genomic Encyclopedia of Type Strains, Phase IV (KMG-IV): sequencing the most valuable type-strain genomes for metagenomic binning, comparative biology and taxonomic classification.</title>
        <authorList>
            <person name="Goeker M."/>
        </authorList>
    </citation>
    <scope>NUCLEOTIDE SEQUENCE [LARGE SCALE GENOMIC DNA]</scope>
    <source>
        <strain evidence="1 2">DSM 21458</strain>
    </source>
</reference>
<gene>
    <name evidence="1" type="ORF">HNR42_000172</name>
</gene>
<keyword evidence="2" id="KW-1185">Reference proteome</keyword>
<accession>A0A841HX32</accession>
<dbReference type="Proteomes" id="UP000569951">
    <property type="component" value="Unassembled WGS sequence"/>
</dbReference>
<organism evidence="1 2">
    <name type="scientific">Deinobacterium chartae</name>
    <dbReference type="NCBI Taxonomy" id="521158"/>
    <lineage>
        <taxon>Bacteria</taxon>
        <taxon>Thermotogati</taxon>
        <taxon>Deinococcota</taxon>
        <taxon>Deinococci</taxon>
        <taxon>Deinococcales</taxon>
        <taxon>Deinococcaceae</taxon>
        <taxon>Deinobacterium</taxon>
    </lineage>
</organism>
<proteinExistence type="predicted"/>
<protein>
    <submittedName>
        <fullName evidence="1">Uncharacterized protein</fullName>
    </submittedName>
</protein>
<name>A0A841HX32_9DEIO</name>
<comment type="caution">
    <text evidence="1">The sequence shown here is derived from an EMBL/GenBank/DDBJ whole genome shotgun (WGS) entry which is preliminary data.</text>
</comment>
<dbReference type="EMBL" id="JACHHG010000001">
    <property type="protein sequence ID" value="MBB6096760.1"/>
    <property type="molecule type" value="Genomic_DNA"/>
</dbReference>
<evidence type="ECO:0000313" key="1">
    <source>
        <dbReference type="EMBL" id="MBB6096760.1"/>
    </source>
</evidence>
<sequence>MSSTDLYARFGPYGKEIWREEAEYLRTLSPSELDTFITRARSSAQRIAAQRQAGNRPEPSHTLVSFGRLPDLGVRRTIVDFAALFTDRDSPFGRGAESVLFAAYLRAILEMGGVDCTLAVGRARFTYAGGQTYERDHAWIELGEDVIDANVDTLTELADVPETLQVAPYWGPRDRLPGRTLQRLRTLPIEREAIEIGADFPRRRAAAIRFVQRVLESADTAAAS</sequence>
<evidence type="ECO:0000313" key="2">
    <source>
        <dbReference type="Proteomes" id="UP000569951"/>
    </source>
</evidence>
<dbReference type="RefSeq" id="WP_183983541.1">
    <property type="nucleotide sequence ID" value="NZ_JACHHG010000001.1"/>
</dbReference>
<dbReference type="AlphaFoldDB" id="A0A841HX32"/>